<evidence type="ECO:0000313" key="2">
    <source>
        <dbReference type="Proteomes" id="UP000805649"/>
    </source>
</evidence>
<gene>
    <name evidence="1" type="ORF">CTRU02_207497</name>
</gene>
<accession>A0ACC3Z101</accession>
<protein>
    <submittedName>
        <fullName evidence="1">Heterokaryon incompatibility protein</fullName>
    </submittedName>
</protein>
<proteinExistence type="predicted"/>
<organism evidence="1 2">
    <name type="scientific">Colletotrichum truncatum</name>
    <name type="common">Anthracnose fungus</name>
    <name type="synonym">Colletotrichum capsici</name>
    <dbReference type="NCBI Taxonomy" id="5467"/>
    <lineage>
        <taxon>Eukaryota</taxon>
        <taxon>Fungi</taxon>
        <taxon>Dikarya</taxon>
        <taxon>Ascomycota</taxon>
        <taxon>Pezizomycotina</taxon>
        <taxon>Sordariomycetes</taxon>
        <taxon>Hypocreomycetidae</taxon>
        <taxon>Glomerellales</taxon>
        <taxon>Glomerellaceae</taxon>
        <taxon>Colletotrichum</taxon>
        <taxon>Colletotrichum truncatum species complex</taxon>
    </lineage>
</organism>
<name>A0ACC3Z101_COLTU</name>
<comment type="caution">
    <text evidence="1">The sequence shown here is derived from an EMBL/GenBank/DDBJ whole genome shotgun (WGS) entry which is preliminary data.</text>
</comment>
<reference evidence="1 2" key="1">
    <citation type="journal article" date="2020" name="Phytopathology">
        <title>Genome Sequence Resources of Colletotrichum truncatum, C. plurivorum, C. musicola, and C. sojae: Four Species Pathogenic to Soybean (Glycine max).</title>
        <authorList>
            <person name="Rogerio F."/>
            <person name="Boufleur T.R."/>
            <person name="Ciampi-Guillardi M."/>
            <person name="Sukno S.A."/>
            <person name="Thon M.R."/>
            <person name="Massola Junior N.S."/>
            <person name="Baroncelli R."/>
        </authorList>
    </citation>
    <scope>NUCLEOTIDE SEQUENCE [LARGE SCALE GENOMIC DNA]</scope>
    <source>
        <strain evidence="1 2">CMES1059</strain>
    </source>
</reference>
<evidence type="ECO:0000313" key="1">
    <source>
        <dbReference type="EMBL" id="KAL0937766.1"/>
    </source>
</evidence>
<dbReference type="Proteomes" id="UP000805649">
    <property type="component" value="Unassembled WGS sequence"/>
</dbReference>
<sequence>MTPKTYESYEYQALSATDSVRLLRISRDDEQPHGMLLSLTEASLADDPHFAALSYTWQLPQYDDTREGRASRGLGETYEVVCDGKMMAISENLFGFLRAVLHARAGDSRVTRSKLTAKVHGFLDALPVWIDAFCINQGDNEEKRHQVLLMHRIYSSAQKVIVWLGPTEPDPDVVWVHDKFIPAISRLTQRRLPGFVETHLKSDPVCSSPEVVAELGSEICFRWTSAWMAFNMFIYGQRWFDRGWVVQEVALADPAVVYVLCGRSTFSWKRLTAFAQFLGETGWNDSLLERLQNTGERYPYPSNRKKMEDMANVSDRLLKMSQARRTLAEVAKQTGLLEEHAVFSWNREVEQAWFTCANVLVHSLRSSDFQDKRDHIYGCLGMLAILLPHSFPSPIAPDYDHSVPQVFASAAALFLRNMPMLMELSRAGRRAVRYIIGLPSWVPDYSCCSRGQHPTREKLFPLNRYNDMDLRQLDIVEKKIWGADLRRPVAQGFQLLVYGFRLTSISYVSVANSLQSQGFDMENRLMEFALDVANSVNPLLHGIFWNGLASVVLTMGTPNPSRFFPYQDVRFAGGDLSDVVCAEFAERYLYTTDSGALGLGPREVEVGDEIWMVEGAWAPFVLRRVKPKPEDKCATTEDDESSTEMYEFVGETDLQGFDIQNNDFATLEQRVYFQQIELV</sequence>
<dbReference type="EMBL" id="VUJX02000004">
    <property type="protein sequence ID" value="KAL0937766.1"/>
    <property type="molecule type" value="Genomic_DNA"/>
</dbReference>
<keyword evidence="2" id="KW-1185">Reference proteome</keyword>